<proteinExistence type="predicted"/>
<evidence type="ECO:0000313" key="1">
    <source>
        <dbReference type="EMBL" id="CAA6824206.1"/>
    </source>
</evidence>
<reference evidence="1" key="1">
    <citation type="submission" date="2020-01" db="EMBL/GenBank/DDBJ databases">
        <authorList>
            <person name="Meier V. D."/>
            <person name="Meier V D."/>
        </authorList>
    </citation>
    <scope>NUCLEOTIDE SEQUENCE</scope>
    <source>
        <strain evidence="1">HLG_WM_MAG_03</strain>
    </source>
</reference>
<sequence length="67" mass="7814">MKKNKVLRYLFFCIEKQSVIGSMAGKYRDRVTKFDDLESAKEIAMIEEIGEKFDGKLSFDKDVNKKC</sequence>
<accession>A0A6S6U9D3</accession>
<dbReference type="EMBL" id="CACVAR010000365">
    <property type="protein sequence ID" value="CAA6824206.1"/>
    <property type="molecule type" value="Genomic_DNA"/>
</dbReference>
<dbReference type="AlphaFoldDB" id="A0A6S6U9D3"/>
<name>A0A6S6U9D3_9BACT</name>
<protein>
    <submittedName>
        <fullName evidence="1">Uncharacterized protein</fullName>
    </submittedName>
</protein>
<organism evidence="1">
    <name type="scientific">uncultured Sulfurovum sp</name>
    <dbReference type="NCBI Taxonomy" id="269237"/>
    <lineage>
        <taxon>Bacteria</taxon>
        <taxon>Pseudomonadati</taxon>
        <taxon>Campylobacterota</taxon>
        <taxon>Epsilonproteobacteria</taxon>
        <taxon>Campylobacterales</taxon>
        <taxon>Sulfurovaceae</taxon>
        <taxon>Sulfurovum</taxon>
        <taxon>environmental samples</taxon>
    </lineage>
</organism>
<gene>
    <name evidence="1" type="ORF">HELGO_WM24116</name>
</gene>